<dbReference type="InterPro" id="IPR001005">
    <property type="entry name" value="SANT/Myb"/>
</dbReference>
<dbReference type="GO" id="GO:0000981">
    <property type="term" value="F:DNA-binding transcription factor activity, RNA polymerase II-specific"/>
    <property type="evidence" value="ECO:0007669"/>
    <property type="project" value="TreeGrafter"/>
</dbReference>
<feature type="domain" description="Myb-like" evidence="2">
    <location>
        <begin position="40"/>
        <end position="93"/>
    </location>
</feature>
<feature type="domain" description="Myb-like" evidence="2">
    <location>
        <begin position="287"/>
        <end position="343"/>
    </location>
</feature>
<dbReference type="InterPro" id="IPR009057">
    <property type="entry name" value="Homeodomain-like_sf"/>
</dbReference>
<dbReference type="EMBL" id="JAAAJB010000052">
    <property type="protein sequence ID" value="KAG0268395.1"/>
    <property type="molecule type" value="Genomic_DNA"/>
</dbReference>
<name>A0A9P6QH11_9FUNG</name>
<dbReference type="SMART" id="SM00717">
    <property type="entry name" value="SANT"/>
    <property type="match status" value="4"/>
</dbReference>
<feature type="region of interest" description="Disordered" evidence="1">
    <location>
        <begin position="1"/>
        <end position="47"/>
    </location>
</feature>
<evidence type="ECO:0000259" key="2">
    <source>
        <dbReference type="PROSITE" id="PS50090"/>
    </source>
</evidence>
<feature type="compositionally biased region" description="Basic residues" evidence="1">
    <location>
        <begin position="837"/>
        <end position="846"/>
    </location>
</feature>
<keyword evidence="4" id="KW-1185">Reference proteome</keyword>
<dbReference type="InterPro" id="IPR050560">
    <property type="entry name" value="MYB_TF"/>
</dbReference>
<dbReference type="PANTHER" id="PTHR45614">
    <property type="entry name" value="MYB PROTEIN-RELATED"/>
    <property type="match status" value="1"/>
</dbReference>
<dbReference type="CDD" id="cd00167">
    <property type="entry name" value="SANT"/>
    <property type="match status" value="2"/>
</dbReference>
<dbReference type="Gene3D" id="1.10.10.60">
    <property type="entry name" value="Homeodomain-like"/>
    <property type="match status" value="3"/>
</dbReference>
<feature type="compositionally biased region" description="Low complexity" evidence="1">
    <location>
        <begin position="542"/>
        <end position="569"/>
    </location>
</feature>
<feature type="compositionally biased region" description="Polar residues" evidence="1">
    <location>
        <begin position="223"/>
        <end position="243"/>
    </location>
</feature>
<accession>A0A9P6QH11</accession>
<feature type="compositionally biased region" description="Low complexity" evidence="1">
    <location>
        <begin position="847"/>
        <end position="859"/>
    </location>
</feature>
<feature type="compositionally biased region" description="Polar residues" evidence="1">
    <location>
        <begin position="251"/>
        <end position="263"/>
    </location>
</feature>
<feature type="compositionally biased region" description="Low complexity" evidence="1">
    <location>
        <begin position="477"/>
        <end position="511"/>
    </location>
</feature>
<feature type="compositionally biased region" description="Polar residues" evidence="1">
    <location>
        <begin position="425"/>
        <end position="436"/>
    </location>
</feature>
<gene>
    <name evidence="3" type="ORF">DFQ27_006889</name>
</gene>
<feature type="compositionally biased region" description="Low complexity" evidence="1">
    <location>
        <begin position="131"/>
        <end position="151"/>
    </location>
</feature>
<feature type="compositionally biased region" description="Acidic residues" evidence="1">
    <location>
        <begin position="97"/>
        <end position="106"/>
    </location>
</feature>
<feature type="compositionally biased region" description="Low complexity" evidence="1">
    <location>
        <begin position="622"/>
        <end position="641"/>
    </location>
</feature>
<evidence type="ECO:0000313" key="3">
    <source>
        <dbReference type="EMBL" id="KAG0268395.1"/>
    </source>
</evidence>
<dbReference type="Proteomes" id="UP000807716">
    <property type="component" value="Unassembled WGS sequence"/>
</dbReference>
<evidence type="ECO:0000313" key="4">
    <source>
        <dbReference type="Proteomes" id="UP000807716"/>
    </source>
</evidence>
<dbReference type="SUPFAM" id="SSF46689">
    <property type="entry name" value="Homeodomain-like"/>
    <property type="match status" value="2"/>
</dbReference>
<feature type="compositionally biased region" description="Basic residues" evidence="1">
    <location>
        <begin position="642"/>
        <end position="655"/>
    </location>
</feature>
<evidence type="ECO:0000256" key="1">
    <source>
        <dbReference type="SAM" id="MobiDB-lite"/>
    </source>
</evidence>
<feature type="region of interest" description="Disordered" evidence="1">
    <location>
        <begin position="541"/>
        <end position="663"/>
    </location>
</feature>
<feature type="compositionally biased region" description="Low complexity" evidence="1">
    <location>
        <begin position="8"/>
        <end position="24"/>
    </location>
</feature>
<comment type="caution">
    <text evidence="3">The sequence shown here is derived from an EMBL/GenBank/DDBJ whole genome shotgun (WGS) entry which is preliminary data.</text>
</comment>
<dbReference type="GO" id="GO:0005634">
    <property type="term" value="C:nucleus"/>
    <property type="evidence" value="ECO:0007669"/>
    <property type="project" value="TreeGrafter"/>
</dbReference>
<reference evidence="3" key="1">
    <citation type="journal article" date="2020" name="Fungal Divers.">
        <title>Resolving the Mortierellaceae phylogeny through synthesis of multi-gene phylogenetics and phylogenomics.</title>
        <authorList>
            <person name="Vandepol N."/>
            <person name="Liber J."/>
            <person name="Desiro A."/>
            <person name="Na H."/>
            <person name="Kennedy M."/>
            <person name="Barry K."/>
            <person name="Grigoriev I.V."/>
            <person name="Miller A.N."/>
            <person name="O'Donnell K."/>
            <person name="Stajich J.E."/>
            <person name="Bonito G."/>
        </authorList>
    </citation>
    <scope>NUCLEOTIDE SEQUENCE</scope>
    <source>
        <strain evidence="3">BC1065</strain>
    </source>
</reference>
<feature type="region of interest" description="Disordered" evidence="1">
    <location>
        <begin position="184"/>
        <end position="291"/>
    </location>
</feature>
<sequence length="859" mass="95104">MTHKKRPSWTSSLNTDDSSLTLGSADARPQQQPQHLTSKRRSISKRPWTNAEQEALYIAVEKYKLFGQWQDVKQRMALDRTVHEIEDEYMRIYGELPDSEDGDEESLCSPTTTITRQGGEAYSHQQQQHYSRAPSSASSPSSARSSFSLASTPGGCGVSSAMSLMARHEQMFPPIQYESIFEQDEEDEDDHAAGGEMDLDYKSGGPSPARLNHNDGGVAATLSVRQQNPHQHSHRGSISSSPTRMRRLSTHLPTHTKSASSLSGIGDQHPHPHNHHRTASESHSSSRPTRMVRVWTPEQSERLKNLIELYFPGAYRINWVWVAEQMGNSFTRKQCKNKWEIMRRRMGTEEEIVLLKKGYEEFGPSWGEIQEKYLPERSRGGIEIMWELLESREAGQNQPPPPPPQLLPTVTQLKQSALPVEDQQHLVQQSPNHGRQSSTATSVAAVGAGTTTTAPSSRKQRASGLSIATTSISQHLPPAQGSSPPPSSSSKGHPPHHNTNNHNNNFSNTTPLTSLPAGGLATSDIEAMEISSPPLSLVSPHASISAPVSSSTTTTTTTTAAATAATTVAAHDRDGDRERDGQDTWRRRGDLEEPFIGGDGGDGDDEVYRSSAWRQHERTATGSSSIGMSIDSSGSGSGSPLMHHHHHHLHHHHHQQQHESIPEESAYYDQDPVAVGMALNTSNNGHGSADRSAPMIWTEPLTRRLEQAIQEHFPNGEKVNWAKISTLMGNHPVVSRDQCKRRWYLISQNQFYQRRHHEIQTAAMAAAGGADAGAASRQQQGLQAQRVAGGGAGSPPSMAMMMEMETTEREMQQQQQQQQQQAMRPYYGQQVQYPHHEHQHQHHHSHPPQQNSPHDGWSE</sequence>
<feature type="compositionally biased region" description="Basic and acidic residues" evidence="1">
    <location>
        <begin position="570"/>
        <end position="591"/>
    </location>
</feature>
<feature type="domain" description="Myb-like" evidence="2">
    <location>
        <begin position="697"/>
        <end position="743"/>
    </location>
</feature>
<feature type="region of interest" description="Disordered" evidence="1">
    <location>
        <begin position="423"/>
        <end position="519"/>
    </location>
</feature>
<feature type="region of interest" description="Disordered" evidence="1">
    <location>
        <begin position="96"/>
        <end position="152"/>
    </location>
</feature>
<dbReference type="PANTHER" id="PTHR45614:SF69">
    <property type="entry name" value="CHROMOSOME UNDETERMINED SCAFFOLD_38, WHOLE GENOME SHOTGUN SEQUENCE"/>
    <property type="match status" value="1"/>
</dbReference>
<organism evidence="3 4">
    <name type="scientific">Actinomortierella ambigua</name>
    <dbReference type="NCBI Taxonomy" id="1343610"/>
    <lineage>
        <taxon>Eukaryota</taxon>
        <taxon>Fungi</taxon>
        <taxon>Fungi incertae sedis</taxon>
        <taxon>Mucoromycota</taxon>
        <taxon>Mortierellomycotina</taxon>
        <taxon>Mortierellomycetes</taxon>
        <taxon>Mortierellales</taxon>
        <taxon>Mortierellaceae</taxon>
        <taxon>Actinomortierella</taxon>
    </lineage>
</organism>
<dbReference type="PROSITE" id="PS50090">
    <property type="entry name" value="MYB_LIKE"/>
    <property type="match status" value="3"/>
</dbReference>
<proteinExistence type="predicted"/>
<dbReference type="GO" id="GO:0000978">
    <property type="term" value="F:RNA polymerase II cis-regulatory region sequence-specific DNA binding"/>
    <property type="evidence" value="ECO:0007669"/>
    <property type="project" value="TreeGrafter"/>
</dbReference>
<protein>
    <recommendedName>
        <fullName evidence="2">Myb-like domain-containing protein</fullName>
    </recommendedName>
</protein>
<dbReference type="OrthoDB" id="2443680at2759"/>
<feature type="region of interest" description="Disordered" evidence="1">
    <location>
        <begin position="770"/>
        <end position="859"/>
    </location>
</feature>
<feature type="compositionally biased region" description="Low complexity" evidence="1">
    <location>
        <begin position="437"/>
        <end position="457"/>
    </location>
</feature>
<dbReference type="AlphaFoldDB" id="A0A9P6QH11"/>
<feature type="compositionally biased region" description="Low complexity" evidence="1">
    <location>
        <begin position="812"/>
        <end position="833"/>
    </location>
</feature>